<dbReference type="KEGG" id="dia:Dtpsy_1566"/>
<evidence type="ECO:0000313" key="2">
    <source>
        <dbReference type="EMBL" id="ACM33026.1"/>
    </source>
</evidence>
<dbReference type="AlphaFoldDB" id="A0A9J9UAK1"/>
<sequence>MVRQEVGEAWWLLKWAAVLALAGAVAAVVIFMFRHTSWQVASFGYYTNFFRELFTNPQYQEGLFQFKLAAALGALIGGLPPILFIFKK</sequence>
<reference evidence="2 3" key="1">
    <citation type="journal article" date="2010" name="J. Bacteriol.">
        <title>Completed genome sequence of the anaerobic iron-oxidizing bacterium Acidovorax ebreus strain TPSY.</title>
        <authorList>
            <person name="Byrne-Bailey K.G."/>
            <person name="Weber K.A."/>
            <person name="Chair A.H."/>
            <person name="Bose S."/>
            <person name="Knox T."/>
            <person name="Spanbauer T.L."/>
            <person name="Chertkov O."/>
            <person name="Coates J.D."/>
        </authorList>
    </citation>
    <scope>NUCLEOTIDE SEQUENCE [LARGE SCALE GENOMIC DNA]</scope>
    <source>
        <strain evidence="2 3">TPSY</strain>
    </source>
</reference>
<dbReference type="RefSeq" id="WP_015913132.1">
    <property type="nucleotide sequence ID" value="NC_011992.1"/>
</dbReference>
<dbReference type="Proteomes" id="UP000000450">
    <property type="component" value="Chromosome"/>
</dbReference>
<keyword evidence="1" id="KW-0812">Transmembrane</keyword>
<keyword evidence="1" id="KW-0472">Membrane</keyword>
<keyword evidence="1" id="KW-1133">Transmembrane helix</keyword>
<evidence type="ECO:0000256" key="1">
    <source>
        <dbReference type="SAM" id="Phobius"/>
    </source>
</evidence>
<dbReference type="EMBL" id="CP001392">
    <property type="protein sequence ID" value="ACM33026.1"/>
    <property type="molecule type" value="Genomic_DNA"/>
</dbReference>
<name>A0A9J9UAK1_ACIET</name>
<feature type="transmembrane region" description="Helical" evidence="1">
    <location>
        <begin position="64"/>
        <end position="86"/>
    </location>
</feature>
<proteinExistence type="predicted"/>
<gene>
    <name evidence="2" type="ordered locus">Dtpsy_1566</name>
</gene>
<feature type="transmembrane region" description="Helical" evidence="1">
    <location>
        <begin position="12"/>
        <end position="33"/>
    </location>
</feature>
<keyword evidence="3" id="KW-1185">Reference proteome</keyword>
<accession>A0A9J9UAK1</accession>
<protein>
    <submittedName>
        <fullName evidence="2">Uncharacterized protein</fullName>
    </submittedName>
</protein>
<evidence type="ECO:0000313" key="3">
    <source>
        <dbReference type="Proteomes" id="UP000000450"/>
    </source>
</evidence>
<organism evidence="2 3">
    <name type="scientific">Acidovorax ebreus (strain TPSY)</name>
    <name type="common">Diaphorobacter sp. (strain TPSY)</name>
    <dbReference type="NCBI Taxonomy" id="535289"/>
    <lineage>
        <taxon>Bacteria</taxon>
        <taxon>Pseudomonadati</taxon>
        <taxon>Pseudomonadota</taxon>
        <taxon>Betaproteobacteria</taxon>
        <taxon>Burkholderiales</taxon>
        <taxon>Comamonadaceae</taxon>
        <taxon>Diaphorobacter</taxon>
    </lineage>
</organism>